<evidence type="ECO:0000256" key="3">
    <source>
        <dbReference type="ARBA" id="ARBA00023237"/>
    </source>
</evidence>
<dbReference type="Pfam" id="PF07715">
    <property type="entry name" value="Plug"/>
    <property type="match status" value="1"/>
</dbReference>
<feature type="domain" description="TonB-dependent receptor plug" evidence="5">
    <location>
        <begin position="40"/>
        <end position="130"/>
    </location>
</feature>
<keyword evidence="2" id="KW-0472">Membrane</keyword>
<evidence type="ECO:0000256" key="1">
    <source>
        <dbReference type="ARBA" id="ARBA00004442"/>
    </source>
</evidence>
<dbReference type="EMBL" id="SHAH01000093">
    <property type="protein sequence ID" value="RZO74616.1"/>
    <property type="molecule type" value="Genomic_DNA"/>
</dbReference>
<evidence type="ECO:0000259" key="5">
    <source>
        <dbReference type="Pfam" id="PF07715"/>
    </source>
</evidence>
<reference evidence="6 7" key="1">
    <citation type="submission" date="2019-02" db="EMBL/GenBank/DDBJ databases">
        <title>Prokaryotic population dynamics and viral predation in marine succession experiment using metagenomics: the confinement effect.</title>
        <authorList>
            <person name="Haro-Moreno J.M."/>
            <person name="Rodriguez-Valera F."/>
            <person name="Lopez-Perez M."/>
        </authorList>
    </citation>
    <scope>NUCLEOTIDE SEQUENCE [LARGE SCALE GENOMIC DNA]</scope>
    <source>
        <strain evidence="6">MED-G158</strain>
    </source>
</reference>
<dbReference type="InterPro" id="IPR037066">
    <property type="entry name" value="Plug_dom_sf"/>
</dbReference>
<evidence type="ECO:0000256" key="2">
    <source>
        <dbReference type="ARBA" id="ARBA00023136"/>
    </source>
</evidence>
<organism evidence="6 7">
    <name type="scientific">OM182 bacterium</name>
    <dbReference type="NCBI Taxonomy" id="2510334"/>
    <lineage>
        <taxon>Bacteria</taxon>
        <taxon>Pseudomonadati</taxon>
        <taxon>Pseudomonadota</taxon>
        <taxon>Gammaproteobacteria</taxon>
        <taxon>OMG group</taxon>
        <taxon>OM182 clade</taxon>
    </lineage>
</organism>
<feature type="chain" id="PRO_5021918409" description="TonB-dependent receptor plug domain-containing protein" evidence="4">
    <location>
        <begin position="31"/>
        <end position="721"/>
    </location>
</feature>
<proteinExistence type="predicted"/>
<dbReference type="SUPFAM" id="SSF56935">
    <property type="entry name" value="Porins"/>
    <property type="match status" value="1"/>
</dbReference>
<feature type="signal peptide" evidence="4">
    <location>
        <begin position="1"/>
        <end position="30"/>
    </location>
</feature>
<sequence length="721" mass="80786">MKVPSLPCKIVLAIGLSAVLFATTSPLASAQDQPTTDENSTVTYPASFFEQYQPYSVNDMLIRIPGINLALGGGGPGNSGGNRRGLGAGGDQVLINGRRIAGKGNEGNQQLTRIPASEVEYIEIIRGTSGDLDVRGGTQVVNVVLKEAESNTSYAYELNIDHYHDGKYQPGGKISATGQNGGFSYFLSAEREPRWEFRDGFETSYNLDGSVNETIDRDFGGDAWPTALAANLGYEFNERNVANLNLQYTENDFLSYADRIITDFRVDPASVRIERDETPTEDGTWEIGGDYMHVFADGSRWRTLFIVNEAENDAVRDRLQIDGSSITKDLFLSNYIRTRERIVRSSYVFDLNEAQSLEAGVERAQTILDTSLQLGLLRSDPAANNGGPRFGNLAPITDANGTVEEMRYEYFAIHNWQLNDRMSLETTFLFEDSTISQEGDVSKSRDFTFFRPKLDYRFDITPSIQFRATAEKDVIQLSFSDFTASIDGSDDEQNAFEGNSDLRQTQAWRYQANLEYRLPNDAGVLSGNFFLNDFDDLIDNVDVSTGDQVLGARGNIGSGRQYGVNLNSSIRLLMFNQPNMLFTAGLRIEEPSLTDPILNIERERSMRGGGSNYSLGFRHDIPTRNNMNWGFNYRREFYNEFRVWDVDKIEQYPKVGSIFSWVEVQAWGGLVYRFEARDSRDRCRVRTRYINGNIATGNIDEIEDSCSDAGPVLAIKIRGTF</sequence>
<evidence type="ECO:0000313" key="7">
    <source>
        <dbReference type="Proteomes" id="UP000320404"/>
    </source>
</evidence>
<evidence type="ECO:0000256" key="4">
    <source>
        <dbReference type="SAM" id="SignalP"/>
    </source>
</evidence>
<gene>
    <name evidence="6" type="ORF">EVA69_05670</name>
</gene>
<comment type="subcellular location">
    <subcellularLocation>
        <location evidence="1">Cell outer membrane</location>
    </subcellularLocation>
</comment>
<dbReference type="Proteomes" id="UP000320404">
    <property type="component" value="Unassembled WGS sequence"/>
</dbReference>
<accession>A0A520RWK5</accession>
<dbReference type="Gene3D" id="2.170.130.10">
    <property type="entry name" value="TonB-dependent receptor, plug domain"/>
    <property type="match status" value="1"/>
</dbReference>
<keyword evidence="4" id="KW-0732">Signal</keyword>
<dbReference type="InterPro" id="IPR036942">
    <property type="entry name" value="Beta-barrel_TonB_sf"/>
</dbReference>
<keyword evidence="3" id="KW-0998">Cell outer membrane</keyword>
<comment type="caution">
    <text evidence="6">The sequence shown here is derived from an EMBL/GenBank/DDBJ whole genome shotgun (WGS) entry which is preliminary data.</text>
</comment>
<dbReference type="InterPro" id="IPR012910">
    <property type="entry name" value="Plug_dom"/>
</dbReference>
<name>A0A520RWK5_9GAMM</name>
<protein>
    <recommendedName>
        <fullName evidence="5">TonB-dependent receptor plug domain-containing protein</fullName>
    </recommendedName>
</protein>
<dbReference type="AlphaFoldDB" id="A0A520RWK5"/>
<dbReference type="GO" id="GO:0009279">
    <property type="term" value="C:cell outer membrane"/>
    <property type="evidence" value="ECO:0007669"/>
    <property type="project" value="UniProtKB-SubCell"/>
</dbReference>
<evidence type="ECO:0000313" key="6">
    <source>
        <dbReference type="EMBL" id="RZO74616.1"/>
    </source>
</evidence>
<dbReference type="Gene3D" id="2.40.170.20">
    <property type="entry name" value="TonB-dependent receptor, beta-barrel domain"/>
    <property type="match status" value="1"/>
</dbReference>